<keyword evidence="7 10" id="KW-1133">Transmembrane helix</keyword>
<evidence type="ECO:0000256" key="7">
    <source>
        <dbReference type="ARBA" id="ARBA00022989"/>
    </source>
</evidence>
<dbReference type="NCBIfam" id="TIGR03074">
    <property type="entry name" value="PQQ_membr_DH"/>
    <property type="match status" value="1"/>
</dbReference>
<accession>A0A8I2C6C5</accession>
<comment type="subcellular location">
    <subcellularLocation>
        <location evidence="2">Cell membrane</location>
        <topology evidence="2">Multi-pass membrane protein</topology>
    </subcellularLocation>
</comment>
<dbReference type="SMART" id="SM00564">
    <property type="entry name" value="PQQ"/>
    <property type="match status" value="5"/>
</dbReference>
<comment type="similarity">
    <text evidence="3">Belongs to the bacterial PQQ dehydrogenase family.</text>
</comment>
<keyword evidence="6" id="KW-0634">PQQ</keyword>
<feature type="transmembrane region" description="Helical" evidence="10">
    <location>
        <begin position="105"/>
        <end position="124"/>
    </location>
</feature>
<evidence type="ECO:0000256" key="5">
    <source>
        <dbReference type="ARBA" id="ARBA00022692"/>
    </source>
</evidence>
<feature type="transmembrane region" description="Helical" evidence="10">
    <location>
        <begin position="165"/>
        <end position="186"/>
    </location>
</feature>
<dbReference type="PROSITE" id="PS00364">
    <property type="entry name" value="BACTERIAL_PQQ_2"/>
    <property type="match status" value="1"/>
</dbReference>
<feature type="transmembrane region" description="Helical" evidence="10">
    <location>
        <begin position="52"/>
        <end position="75"/>
    </location>
</feature>
<dbReference type="CDD" id="cd10280">
    <property type="entry name" value="PQQ_mGDH"/>
    <property type="match status" value="1"/>
</dbReference>
<keyword evidence="8 12" id="KW-0560">Oxidoreductase</keyword>
<comment type="caution">
    <text evidence="12">The sequence shown here is derived from an EMBL/GenBank/DDBJ whole genome shotgun (WGS) entry which is preliminary data.</text>
</comment>
<comment type="cofactor">
    <cofactor evidence="1">
        <name>pyrroloquinoline quinone</name>
        <dbReference type="ChEBI" id="CHEBI:58442"/>
    </cofactor>
</comment>
<evidence type="ECO:0000313" key="12">
    <source>
        <dbReference type="EMBL" id="MBP1294216.1"/>
    </source>
</evidence>
<dbReference type="InterPro" id="IPR018391">
    <property type="entry name" value="PQQ_b-propeller_rpt"/>
</dbReference>
<proteinExistence type="inferred from homology"/>
<dbReference type="EC" id="1.1.5.2" evidence="12"/>
<sequence length="840" mass="90990">MGVHISHVRVVVQLQARGYENSRKPLRTQKFRVEAALKVGVVMAAPSPSRGVITVTGVVYALVGLGLAIGGAWLAALGGSLYYVIAGLGILITGILLTARHRAALWVYAAVLIGTLVWAISEIGFDWWPLAARGNVVFPLGLWLLTPWIAGNLDSSDYTTPTNKWAATLPLWTGIVASVIVAAIGLTTTYHEIDGTMATAAAASGPAEQSSDAAQPDEDWRAYGRTQFGQRYSPLRQITPDNAKNLKVAWTFRTGDLPGPNDPIETTFEVTPIKVRDTLYLCSQHQRLFALDAKTGKLRWSFDPQLRDNPTFQHLTCRGVSYHETVLRPDGASPPGDCPRRIFLPVNDGRLIAIDAETGKPCESFADHGTLDLQEGMGIKTAGFYEPTSPPVVSDRIVVVAGAVIDNYSTEEPSGVIRGFDADTGKLVWAWDSGSADENALPSPTHTYTNNSPNSWITVSFDPKLNLVYVPMGVHTPDIWGGDRDELVERYASALVALDVNTGRRVWSYQTVHHDLWDMDLPSQPSLVDLQTKNGVVPALIQPAKTGNLFVLDRRNGELIVPAPERPVPQGAAPGDYVAPTQPFSELTFRPEKNLTGADMWGATIFDQLACRIMFHQMRYEGTFTPPSLQGTIVFPGNLGMFEWGGIAVDPVRQIAIANPIAIPFVSKLLPRGPDNPPAPNAKHPPGSETGVQPMYGAPYGVLLHPFVSPMGLPCKRPPWGFMAGIDLKTMKIAWMRRNGTIRDVAPLPVPIRMGVPSLGGPLTTAGGVAFLTSTQDYYIRAYDIRNGNQLWEHRLPAGGQSTPMSYAVDGVQYVVTAAGGHGSFGTKVGDFVIAYSLPQ</sequence>
<evidence type="ECO:0000256" key="2">
    <source>
        <dbReference type="ARBA" id="ARBA00004651"/>
    </source>
</evidence>
<dbReference type="PANTHER" id="PTHR32303">
    <property type="entry name" value="QUINOPROTEIN ALCOHOL DEHYDROGENASE (CYTOCHROME C)"/>
    <property type="match status" value="1"/>
</dbReference>
<reference evidence="12" key="1">
    <citation type="submission" date="2021-02" db="EMBL/GenBank/DDBJ databases">
        <title>Genomic Encyclopedia of Type Strains, Phase IV (KMG-V): Genome sequencing to study the core and pangenomes of soil and plant-associated prokaryotes.</title>
        <authorList>
            <person name="Whitman W."/>
        </authorList>
    </citation>
    <scope>NUCLEOTIDE SEQUENCE</scope>
    <source>
        <strain evidence="12">USDA 406</strain>
    </source>
</reference>
<feature type="transmembrane region" description="Helical" evidence="10">
    <location>
        <begin position="81"/>
        <end position="98"/>
    </location>
</feature>
<evidence type="ECO:0000256" key="10">
    <source>
        <dbReference type="SAM" id="Phobius"/>
    </source>
</evidence>
<keyword evidence="5 10" id="KW-0812">Transmembrane</keyword>
<keyword evidence="4" id="KW-1003">Cell membrane</keyword>
<dbReference type="Pfam" id="PF01011">
    <property type="entry name" value="PQQ"/>
    <property type="match status" value="1"/>
</dbReference>
<dbReference type="PANTHER" id="PTHR32303:SF4">
    <property type="entry name" value="QUINOPROTEIN GLUCOSE DEHYDROGENASE"/>
    <property type="match status" value="1"/>
</dbReference>
<evidence type="ECO:0000313" key="13">
    <source>
        <dbReference type="Proteomes" id="UP000673383"/>
    </source>
</evidence>
<organism evidence="12 13">
    <name type="scientific">Bradyrhizobium elkanii</name>
    <dbReference type="NCBI Taxonomy" id="29448"/>
    <lineage>
        <taxon>Bacteria</taxon>
        <taxon>Pseudomonadati</taxon>
        <taxon>Pseudomonadota</taxon>
        <taxon>Alphaproteobacteria</taxon>
        <taxon>Hyphomicrobiales</taxon>
        <taxon>Nitrobacteraceae</taxon>
        <taxon>Bradyrhizobium</taxon>
    </lineage>
</organism>
<feature type="transmembrane region" description="Helical" evidence="10">
    <location>
        <begin position="136"/>
        <end position="153"/>
    </location>
</feature>
<dbReference type="GO" id="GO:0008876">
    <property type="term" value="F:quinoprotein glucose dehydrogenase activity"/>
    <property type="evidence" value="ECO:0007669"/>
    <property type="project" value="UniProtKB-EC"/>
</dbReference>
<dbReference type="InterPro" id="IPR011047">
    <property type="entry name" value="Quinoprotein_ADH-like_sf"/>
</dbReference>
<evidence type="ECO:0000256" key="1">
    <source>
        <dbReference type="ARBA" id="ARBA00001931"/>
    </source>
</evidence>
<dbReference type="InterPro" id="IPR017511">
    <property type="entry name" value="PQQ_mDH"/>
</dbReference>
<dbReference type="SUPFAM" id="SSF50998">
    <property type="entry name" value="Quinoprotein alcohol dehydrogenase-like"/>
    <property type="match status" value="1"/>
</dbReference>
<evidence type="ECO:0000256" key="9">
    <source>
        <dbReference type="ARBA" id="ARBA00023136"/>
    </source>
</evidence>
<gene>
    <name evidence="12" type="ORF">JOH49_003969</name>
</gene>
<keyword evidence="9 10" id="KW-0472">Membrane</keyword>
<dbReference type="GO" id="GO:0005886">
    <property type="term" value="C:plasma membrane"/>
    <property type="evidence" value="ECO:0007669"/>
    <property type="project" value="UniProtKB-SubCell"/>
</dbReference>
<dbReference type="EMBL" id="JAFICZ010000001">
    <property type="protein sequence ID" value="MBP1294216.1"/>
    <property type="molecule type" value="Genomic_DNA"/>
</dbReference>
<evidence type="ECO:0000256" key="4">
    <source>
        <dbReference type="ARBA" id="ARBA00022475"/>
    </source>
</evidence>
<evidence type="ECO:0000259" key="11">
    <source>
        <dbReference type="Pfam" id="PF01011"/>
    </source>
</evidence>
<dbReference type="Gene3D" id="2.140.10.10">
    <property type="entry name" value="Quinoprotein alcohol dehydrogenase-like superfamily"/>
    <property type="match status" value="2"/>
</dbReference>
<evidence type="ECO:0000256" key="8">
    <source>
        <dbReference type="ARBA" id="ARBA00023002"/>
    </source>
</evidence>
<evidence type="ECO:0000256" key="6">
    <source>
        <dbReference type="ARBA" id="ARBA00022891"/>
    </source>
</evidence>
<feature type="domain" description="Pyrrolo-quinoline quinone repeat" evidence="11">
    <location>
        <begin position="220"/>
        <end position="815"/>
    </location>
</feature>
<evidence type="ECO:0000256" key="3">
    <source>
        <dbReference type="ARBA" id="ARBA00008156"/>
    </source>
</evidence>
<protein>
    <submittedName>
        <fullName evidence="12">Quinoprotein glucose dehydrogenase</fullName>
        <ecNumber evidence="12">1.1.5.2</ecNumber>
    </submittedName>
</protein>
<dbReference type="Proteomes" id="UP000673383">
    <property type="component" value="Unassembled WGS sequence"/>
</dbReference>
<dbReference type="GO" id="GO:0030288">
    <property type="term" value="C:outer membrane-bounded periplasmic space"/>
    <property type="evidence" value="ECO:0007669"/>
    <property type="project" value="InterPro"/>
</dbReference>
<dbReference type="InterPro" id="IPR002372">
    <property type="entry name" value="PQQ_rpt_dom"/>
</dbReference>
<name>A0A8I2C6C5_BRAEL</name>
<dbReference type="GO" id="GO:0048038">
    <property type="term" value="F:quinone binding"/>
    <property type="evidence" value="ECO:0007669"/>
    <property type="project" value="InterPro"/>
</dbReference>
<dbReference type="AlphaFoldDB" id="A0A8I2C6C5"/>
<dbReference type="InterPro" id="IPR001479">
    <property type="entry name" value="Quinoprotein_DH_CS"/>
</dbReference>